<evidence type="ECO:0000256" key="1">
    <source>
        <dbReference type="SAM" id="MobiDB-lite"/>
    </source>
</evidence>
<dbReference type="OrthoDB" id="377693at2759"/>
<feature type="compositionally biased region" description="Basic and acidic residues" evidence="1">
    <location>
        <begin position="88"/>
        <end position="99"/>
    </location>
</feature>
<feature type="compositionally biased region" description="Basic and acidic residues" evidence="1">
    <location>
        <begin position="1065"/>
        <end position="1146"/>
    </location>
</feature>
<feature type="region of interest" description="Disordered" evidence="1">
    <location>
        <begin position="150"/>
        <end position="202"/>
    </location>
</feature>
<protein>
    <recommendedName>
        <fullName evidence="4">Tetratricopeptide repeat protein</fullName>
    </recommendedName>
</protein>
<evidence type="ECO:0008006" key="4">
    <source>
        <dbReference type="Google" id="ProtNLM"/>
    </source>
</evidence>
<reference evidence="3" key="1">
    <citation type="submission" date="2017-04" db="EMBL/GenBank/DDBJ databases">
        <title>Plasmodium gonderi genome.</title>
        <authorList>
            <person name="Arisue N."/>
            <person name="Honma H."/>
            <person name="Kawai S."/>
            <person name="Tougan T."/>
            <person name="Tanabe K."/>
            <person name="Horii T."/>
        </authorList>
    </citation>
    <scope>NUCLEOTIDE SEQUENCE [LARGE SCALE GENOMIC DNA]</scope>
    <source>
        <strain evidence="3">ATCC 30045</strain>
    </source>
</reference>
<feature type="region of interest" description="Disordered" evidence="1">
    <location>
        <begin position="930"/>
        <end position="950"/>
    </location>
</feature>
<dbReference type="EMBL" id="BDQF01000006">
    <property type="protein sequence ID" value="GAW79707.1"/>
    <property type="molecule type" value="Genomic_DNA"/>
</dbReference>
<keyword evidence="3" id="KW-1185">Reference proteome</keyword>
<dbReference type="Proteomes" id="UP000195521">
    <property type="component" value="Unassembled WGS sequence"/>
</dbReference>
<gene>
    <name evidence="2" type="ORF">PGO_051170</name>
</gene>
<feature type="compositionally biased region" description="Basic residues" evidence="1">
    <location>
        <begin position="171"/>
        <end position="189"/>
    </location>
</feature>
<dbReference type="GeneID" id="39746419"/>
<feature type="compositionally biased region" description="Basic and acidic residues" evidence="1">
    <location>
        <begin position="1029"/>
        <end position="1057"/>
    </location>
</feature>
<dbReference type="RefSeq" id="XP_028542296.1">
    <property type="nucleotide sequence ID" value="XM_028686495.1"/>
</dbReference>
<comment type="caution">
    <text evidence="2">The sequence shown here is derived from an EMBL/GenBank/DDBJ whole genome shotgun (WGS) entry which is preliminary data.</text>
</comment>
<feature type="region of interest" description="Disordered" evidence="1">
    <location>
        <begin position="87"/>
        <end position="106"/>
    </location>
</feature>
<dbReference type="OMA" id="CHKNFDC"/>
<evidence type="ECO:0000313" key="3">
    <source>
        <dbReference type="Proteomes" id="UP000195521"/>
    </source>
</evidence>
<sequence length="1421" mass="166959">MEYKEKPEGPFFVTFYVTNFTASDDSVSYKINITDFYGNCYESNIISKNSYRQINFSSNYIEICEETAIKDVIQSCIKINVLARSNSKGKEDDNQKSDSENNSDNGSNSFICIGSDNIKTFPFLHDQLIITRNVIVSYKCENRWEEIDNQIEKDQMGEPGEPGKPSEISDKKKKKKNSDKDEKKKKKKNSDKVKSKSGGDGRKSENCIKSNIGISFNITLNVNSLLGNYCERSSYNIMNMKVDGVYNIPKSVEDKISKKNLHTFQLKFLDFCMNDGMLVKDEQDKYKIEWKKNDLYKYRNIKEIEYIYNFLFYESFNVNAYLLCFNEGKKQKDNNSPSVVDFLCGRFEVNINDVISNKVLNAKYRLHVLDLQKGEVKNAIEKGDTNEGSFIYGGAYIMLTIKFYKPFFQREKKVEFPLKMDNMKEGSKVNGVLSPNQKEGEDIGNLFNRLILEGIQYVNSEINKRKNEEQIKIYKKSKEYLSFLNDLKENPTYINLYNNIKEVMIKMAYEIVKKKIYKNFNLHDDVMYTDDETEKKLDLKGKYVDINNINHGMNNTNEKNHSNGGNKKFVENITISEENTNCILAHLFNLVHESSNVIINGYCEKENNINTNALDEIKKKNNIKNVENYLFNVLKESEFLLKYKKCVYFCEATLVLLFKKILNSGENTEKKDLRIIENQDYNHVVNMLLNCEEHGEGENTPQDNYIYKKSEKSEKNNEADILTSIISTMQRKNSNCYLFDYINHFEKIILNQKNENRVGEETFVKDSKQENIFSTFNLPQNKEIKNLFIDVLYKYAKVLLISNNNTNCETQKKQQRLYYEQYCAARDRKTDTAQLEKGIIASAFHNINEYDNFEYHDNFDLYEKYLNGENMDSCISCLSAYVELTNFENLESIFILTLVYLNTHKYDKAMKLASYLIQVLKKKERKKMTRGKETNRDKIISTPPLGDTSEEENPWNIKQLYLYSTFNYSNINISVEICIYIKALCFFFQRNYVNYYINMSILLNNNENNLRSAIEKTINEFNLQKETRATIGRGKSENSKAKNDINNLENDKDKTENEPASSTNDGEKKKEETEKTEKAEKTEKTEKTEKKEKTEKNWQNGREGRSEGKTKDMNEQIDTDKEETKHINDSEEVKTKGRSSIRKEKQNSVLENETEINLPEAYLSNHVPVKDIFMFLFLIHCIKFNILNIVMFIHENRHKFLTELSLETPLYRHLIIRAFFALAEFAKCIELIEETKEHLKNFDMLYIYAESAYKLKDYRKSMVLLKQCLYLCRMSNVRVKIYLQLSKVYISLNQYEDSKKEIKKSLDVCKTSYSYLYLAHYYLKKKKKKYMQAYKFLHKSNEMNLFNHKLWAYFCITFLHLGMKDEADKCLGNFIKMKKYDKMIISEMLTAYKMVEYEKGWKILSTLHEREENTDCGKNVT</sequence>
<evidence type="ECO:0000313" key="2">
    <source>
        <dbReference type="EMBL" id="GAW79707.1"/>
    </source>
</evidence>
<feature type="compositionally biased region" description="Basic and acidic residues" evidence="1">
    <location>
        <begin position="930"/>
        <end position="939"/>
    </location>
</feature>
<dbReference type="SUPFAM" id="SSF48452">
    <property type="entry name" value="TPR-like"/>
    <property type="match status" value="1"/>
</dbReference>
<organism evidence="2 3">
    <name type="scientific">Plasmodium gonderi</name>
    <dbReference type="NCBI Taxonomy" id="77519"/>
    <lineage>
        <taxon>Eukaryota</taxon>
        <taxon>Sar</taxon>
        <taxon>Alveolata</taxon>
        <taxon>Apicomplexa</taxon>
        <taxon>Aconoidasida</taxon>
        <taxon>Haemosporida</taxon>
        <taxon>Plasmodiidae</taxon>
        <taxon>Plasmodium</taxon>
        <taxon>Plasmodium (Plasmodium)</taxon>
    </lineage>
</organism>
<proteinExistence type="predicted"/>
<feature type="region of interest" description="Disordered" evidence="1">
    <location>
        <begin position="1029"/>
        <end position="1146"/>
    </location>
</feature>
<name>A0A1Y1JER5_PLAGO</name>
<accession>A0A1Y1JER5</accession>
<feature type="compositionally biased region" description="Basic and acidic residues" evidence="1">
    <location>
        <begin position="190"/>
        <end position="202"/>
    </location>
</feature>
<dbReference type="InterPro" id="IPR011990">
    <property type="entry name" value="TPR-like_helical_dom_sf"/>
</dbReference>
<dbReference type="Gene3D" id="1.25.40.10">
    <property type="entry name" value="Tetratricopeptide repeat domain"/>
    <property type="match status" value="1"/>
</dbReference>